<dbReference type="InterPro" id="IPR023393">
    <property type="entry name" value="START-like_dom_sf"/>
</dbReference>
<evidence type="ECO:0000313" key="8">
    <source>
        <dbReference type="EMBL" id="KAK0415667.1"/>
    </source>
</evidence>
<dbReference type="Gene3D" id="3.30.530.20">
    <property type="match status" value="1"/>
</dbReference>
<keyword evidence="5" id="KW-1133">Transmembrane helix</keyword>
<sequence length="528" mass="59300">MPEVISENPDMAKASQTQRYSSPAFRSRASRVALCPSVHPPISRPASPSLPPSKSISFLCLPYFLPYVALVISSGTSTVTLSIRPSPSSPQGSKHYRRRFLVFSVFDSAIAVVLWFLCLVSRNDKVSLWEKFLLEVNILQPNFFELSGFDVVIAALIRTSAMLLLYGVIRISIWAPVLFTTSATTIYTGFKALLYFNSIGHSGFQQYLLILLPFTIAWVELFMMPCQVLAHERRAARDVDGYDVETGRTRYSRASGSRGGGRTSVAAVRNLMTTDDEFRSAMEYTSGESDHEGDEHRISAGGSGIVSKHAYIDAVTKAEVEGERLLSEVESWRFVNKADPVIRYHDQSRTYYVRAEFETTTRKLFEAAWSDNHQWNRQITKFNVILTIDLKTELVHTISAPAMRGYISSRDFVDVRRVQKDEDKDVYQGTYISVDSPIQPPDVRKKIVRGENGVNLVRISPSQQEGFAVYEWLMNSDVKGGIPRRLIERTMASFLVGYVKALREFLETIETSVVTSPTAEPSASTETN</sequence>
<evidence type="ECO:0000313" key="9">
    <source>
        <dbReference type="Proteomes" id="UP001175271"/>
    </source>
</evidence>
<feature type="transmembrane region" description="Helical" evidence="5">
    <location>
        <begin position="100"/>
        <end position="123"/>
    </location>
</feature>
<evidence type="ECO:0000256" key="3">
    <source>
        <dbReference type="ARBA" id="ARBA00023136"/>
    </source>
</evidence>
<dbReference type="PANTHER" id="PTHR46121">
    <property type="entry name" value="STEROIDOGENIC ACUTE REGULATORY PROTEIN-LIKE"/>
    <property type="match status" value="1"/>
</dbReference>
<feature type="domain" description="START" evidence="6">
    <location>
        <begin position="327"/>
        <end position="511"/>
    </location>
</feature>
<evidence type="ECO:0000259" key="7">
    <source>
        <dbReference type="PROSITE" id="PS51439"/>
    </source>
</evidence>
<name>A0AA39LZV6_9BILA</name>
<dbReference type="PROSITE" id="PS51439">
    <property type="entry name" value="MENTAL"/>
    <property type="match status" value="1"/>
</dbReference>
<evidence type="ECO:0008006" key="10">
    <source>
        <dbReference type="Google" id="ProtNLM"/>
    </source>
</evidence>
<feature type="transmembrane region" description="Helical" evidence="5">
    <location>
        <begin position="56"/>
        <end position="79"/>
    </location>
</feature>
<dbReference type="GO" id="GO:0005765">
    <property type="term" value="C:lysosomal membrane"/>
    <property type="evidence" value="ECO:0007669"/>
    <property type="project" value="TreeGrafter"/>
</dbReference>
<dbReference type="SUPFAM" id="SSF55961">
    <property type="entry name" value="Bet v1-like"/>
    <property type="match status" value="1"/>
</dbReference>
<dbReference type="Pfam" id="PF01852">
    <property type="entry name" value="START"/>
    <property type="match status" value="1"/>
</dbReference>
<feature type="transmembrane region" description="Helical" evidence="5">
    <location>
        <begin position="143"/>
        <end position="166"/>
    </location>
</feature>
<comment type="subcellular location">
    <subcellularLocation>
        <location evidence="1">Membrane</location>
        <topology evidence="1">Multi-pass membrane protein</topology>
    </subcellularLocation>
</comment>
<proteinExistence type="predicted"/>
<protein>
    <recommendedName>
        <fullName evidence="10">START domain-containing protein</fullName>
    </recommendedName>
</protein>
<dbReference type="GO" id="GO:0008289">
    <property type="term" value="F:lipid binding"/>
    <property type="evidence" value="ECO:0007669"/>
    <property type="project" value="InterPro"/>
</dbReference>
<dbReference type="Proteomes" id="UP001175271">
    <property type="component" value="Unassembled WGS sequence"/>
</dbReference>
<dbReference type="GO" id="GO:0099044">
    <property type="term" value="P:vesicle tethering to endoplasmic reticulum"/>
    <property type="evidence" value="ECO:0007669"/>
    <property type="project" value="TreeGrafter"/>
</dbReference>
<dbReference type="Pfam" id="PF10457">
    <property type="entry name" value="MENTAL"/>
    <property type="match status" value="1"/>
</dbReference>
<organism evidence="8 9">
    <name type="scientific">Steinernema hermaphroditum</name>
    <dbReference type="NCBI Taxonomy" id="289476"/>
    <lineage>
        <taxon>Eukaryota</taxon>
        <taxon>Metazoa</taxon>
        <taxon>Ecdysozoa</taxon>
        <taxon>Nematoda</taxon>
        <taxon>Chromadorea</taxon>
        <taxon>Rhabditida</taxon>
        <taxon>Tylenchina</taxon>
        <taxon>Panagrolaimomorpha</taxon>
        <taxon>Strongyloidoidea</taxon>
        <taxon>Steinernematidae</taxon>
        <taxon>Steinernema</taxon>
    </lineage>
</organism>
<keyword evidence="9" id="KW-1185">Reference proteome</keyword>
<evidence type="ECO:0000256" key="5">
    <source>
        <dbReference type="SAM" id="Phobius"/>
    </source>
</evidence>
<evidence type="ECO:0000256" key="4">
    <source>
        <dbReference type="SAM" id="MobiDB-lite"/>
    </source>
</evidence>
<keyword evidence="2 5" id="KW-0812">Transmembrane</keyword>
<comment type="caution">
    <text evidence="8">The sequence shown here is derived from an EMBL/GenBank/DDBJ whole genome shotgun (WGS) entry which is preliminary data.</text>
</comment>
<dbReference type="InterPro" id="IPR019498">
    <property type="entry name" value="MENTAL"/>
</dbReference>
<dbReference type="PANTHER" id="PTHR46121:SF4">
    <property type="entry name" value="STEROIDOGENIC ACUTE REGULATORY PROTEIN-LIKE"/>
    <property type="match status" value="1"/>
</dbReference>
<feature type="region of interest" description="Disordered" evidence="4">
    <location>
        <begin position="1"/>
        <end position="24"/>
    </location>
</feature>
<reference evidence="8" key="1">
    <citation type="submission" date="2023-06" db="EMBL/GenBank/DDBJ databases">
        <title>Genomic analysis of the entomopathogenic nematode Steinernema hermaphroditum.</title>
        <authorList>
            <person name="Schwarz E.M."/>
            <person name="Heppert J.K."/>
            <person name="Baniya A."/>
            <person name="Schwartz H.T."/>
            <person name="Tan C.-H."/>
            <person name="Antoshechkin I."/>
            <person name="Sternberg P.W."/>
            <person name="Goodrich-Blair H."/>
            <person name="Dillman A.R."/>
        </authorList>
    </citation>
    <scope>NUCLEOTIDE SEQUENCE</scope>
    <source>
        <strain evidence="8">PS9179</strain>
        <tissue evidence="8">Whole animal</tissue>
    </source>
</reference>
<dbReference type="SMART" id="SM00234">
    <property type="entry name" value="START"/>
    <property type="match status" value="1"/>
</dbReference>
<dbReference type="AlphaFoldDB" id="A0AA39LZV6"/>
<dbReference type="InterPro" id="IPR002913">
    <property type="entry name" value="START_lipid-bd_dom"/>
</dbReference>
<dbReference type="InterPro" id="IPR051869">
    <property type="entry name" value="STARD3"/>
</dbReference>
<dbReference type="GO" id="GO:0140284">
    <property type="term" value="C:endoplasmic reticulum-endosome membrane contact site"/>
    <property type="evidence" value="ECO:0007669"/>
    <property type="project" value="TreeGrafter"/>
</dbReference>
<evidence type="ECO:0000256" key="2">
    <source>
        <dbReference type="ARBA" id="ARBA00022692"/>
    </source>
</evidence>
<dbReference type="GO" id="GO:0031902">
    <property type="term" value="C:late endosome membrane"/>
    <property type="evidence" value="ECO:0007669"/>
    <property type="project" value="TreeGrafter"/>
</dbReference>
<dbReference type="PROSITE" id="PS50848">
    <property type="entry name" value="START"/>
    <property type="match status" value="1"/>
</dbReference>
<feature type="domain" description="MENTAL" evidence="7">
    <location>
        <begin position="93"/>
        <end position="272"/>
    </location>
</feature>
<gene>
    <name evidence="8" type="ORF">QR680_012049</name>
</gene>
<dbReference type="EMBL" id="JAUCMV010000002">
    <property type="protein sequence ID" value="KAK0415667.1"/>
    <property type="molecule type" value="Genomic_DNA"/>
</dbReference>
<evidence type="ECO:0000259" key="6">
    <source>
        <dbReference type="PROSITE" id="PS50848"/>
    </source>
</evidence>
<dbReference type="GO" id="GO:0005789">
    <property type="term" value="C:endoplasmic reticulum membrane"/>
    <property type="evidence" value="ECO:0007669"/>
    <property type="project" value="TreeGrafter"/>
</dbReference>
<keyword evidence="3 5" id="KW-0472">Membrane</keyword>
<accession>A0AA39LZV6</accession>
<evidence type="ECO:0000256" key="1">
    <source>
        <dbReference type="ARBA" id="ARBA00004141"/>
    </source>
</evidence>